<dbReference type="InterPro" id="IPR019711">
    <property type="entry name" value="ATP_synth_F0_suH"/>
</dbReference>
<dbReference type="AlphaFoldDB" id="A0A9W6Z1B7"/>
<dbReference type="EMBL" id="BSXU01004124">
    <property type="protein sequence ID" value="GMG40793.1"/>
    <property type="molecule type" value="Genomic_DNA"/>
</dbReference>
<organism evidence="1 2">
    <name type="scientific">Ambrosiozyma monospora</name>
    <name type="common">Yeast</name>
    <name type="synonym">Endomycopsis monosporus</name>
    <dbReference type="NCBI Taxonomy" id="43982"/>
    <lineage>
        <taxon>Eukaryota</taxon>
        <taxon>Fungi</taxon>
        <taxon>Dikarya</taxon>
        <taxon>Ascomycota</taxon>
        <taxon>Saccharomycotina</taxon>
        <taxon>Pichiomycetes</taxon>
        <taxon>Pichiales</taxon>
        <taxon>Pichiaceae</taxon>
        <taxon>Ambrosiozyma</taxon>
    </lineage>
</organism>
<proteinExistence type="predicted"/>
<reference evidence="1" key="1">
    <citation type="submission" date="2023-04" db="EMBL/GenBank/DDBJ databases">
        <title>Ambrosiozyma monospora NBRC 1965.</title>
        <authorList>
            <person name="Ichikawa N."/>
            <person name="Sato H."/>
            <person name="Tonouchi N."/>
        </authorList>
    </citation>
    <scope>NUCLEOTIDE SEQUENCE</scope>
    <source>
        <strain evidence="1">NBRC 1965</strain>
    </source>
</reference>
<dbReference type="PANTHER" id="PTHR28207:SF1">
    <property type="entry name" value="ATP SYNTHASE SUBUNIT H, MITOCHONDRIAL"/>
    <property type="match status" value="1"/>
</dbReference>
<name>A0A9W6Z1B7_AMBMO</name>
<evidence type="ECO:0000313" key="2">
    <source>
        <dbReference type="Proteomes" id="UP001165063"/>
    </source>
</evidence>
<comment type="caution">
    <text evidence="1">The sequence shown here is derived from an EMBL/GenBank/DDBJ whole genome shotgun (WGS) entry which is preliminary data.</text>
</comment>
<dbReference type="PANTHER" id="PTHR28207">
    <property type="entry name" value="ATP SYNTHASE SUBUNIT H, MITOCHONDRIAL"/>
    <property type="match status" value="1"/>
</dbReference>
<dbReference type="Proteomes" id="UP001165063">
    <property type="component" value="Unassembled WGS sequence"/>
</dbReference>
<dbReference type="GO" id="GO:0046933">
    <property type="term" value="F:proton-transporting ATP synthase activity, rotational mechanism"/>
    <property type="evidence" value="ECO:0007669"/>
    <property type="project" value="TreeGrafter"/>
</dbReference>
<protein>
    <submittedName>
        <fullName evidence="1">Unnamed protein product</fullName>
    </submittedName>
</protein>
<dbReference type="Pfam" id="PF10775">
    <property type="entry name" value="ATP_sub_h"/>
    <property type="match status" value="1"/>
</dbReference>
<dbReference type="OrthoDB" id="274752at2759"/>
<accession>A0A9W6Z1B7</accession>
<gene>
    <name evidence="1" type="ORF">Amon01_000645200</name>
</gene>
<keyword evidence="2" id="KW-1185">Reference proteome</keyword>
<evidence type="ECO:0000313" key="1">
    <source>
        <dbReference type="EMBL" id="GMG40793.1"/>
    </source>
</evidence>
<sequence>MVRQFSLTSTRSNLVSDLYISELKSFRPTPISTADAESATKPWKLPAASKIPSLDAEGADSLTEYDTAAVEVVGSEGAKVEEYVADDWFVFEEEVEPSPHNH</sequence>